<name>A0A1C5KF13_9ACTN</name>
<gene>
    <name evidence="2" type="ORF">GA0070623_5356</name>
</gene>
<sequence length="213" mass="21507">MIVGARITGMQPSVPRIPLSVGYRSGRTGRVVSLLVLGVILTVTCGCVGAFIGTGLNAATGNDSSGSATVPALVALLSVGLVMLFIGLLVTSIVRTSARLEGTRLTVVGLTTKSVDLRAARSVSLRAAAVAHTGVSSDGSLVATGAVTRTPVLTVTADTGTVKLGLRSKESLLIPPPEMYALAAALDTARCPGAAEAAGWLRAMAADPRTMLL</sequence>
<keyword evidence="1" id="KW-0812">Transmembrane</keyword>
<proteinExistence type="predicted"/>
<keyword evidence="3" id="KW-1185">Reference proteome</keyword>
<protein>
    <submittedName>
        <fullName evidence="2">Uncharacterized protein</fullName>
    </submittedName>
</protein>
<accession>A0A1C5KF13</accession>
<dbReference type="Proteomes" id="UP000198226">
    <property type="component" value="Chromosome I"/>
</dbReference>
<feature type="transmembrane region" description="Helical" evidence="1">
    <location>
        <begin position="31"/>
        <end position="52"/>
    </location>
</feature>
<dbReference type="EMBL" id="LT607752">
    <property type="protein sequence ID" value="SCG80986.1"/>
    <property type="molecule type" value="Genomic_DNA"/>
</dbReference>
<evidence type="ECO:0000256" key="1">
    <source>
        <dbReference type="SAM" id="Phobius"/>
    </source>
</evidence>
<dbReference type="AlphaFoldDB" id="A0A1C5KF13"/>
<organism evidence="2 3">
    <name type="scientific">Micromonospora rifamycinica</name>
    <dbReference type="NCBI Taxonomy" id="291594"/>
    <lineage>
        <taxon>Bacteria</taxon>
        <taxon>Bacillati</taxon>
        <taxon>Actinomycetota</taxon>
        <taxon>Actinomycetes</taxon>
        <taxon>Micromonosporales</taxon>
        <taxon>Micromonosporaceae</taxon>
        <taxon>Micromonospora</taxon>
    </lineage>
</organism>
<evidence type="ECO:0000313" key="3">
    <source>
        <dbReference type="Proteomes" id="UP000198226"/>
    </source>
</evidence>
<keyword evidence="1" id="KW-0472">Membrane</keyword>
<feature type="transmembrane region" description="Helical" evidence="1">
    <location>
        <begin position="72"/>
        <end position="94"/>
    </location>
</feature>
<evidence type="ECO:0000313" key="2">
    <source>
        <dbReference type="EMBL" id="SCG80986.1"/>
    </source>
</evidence>
<keyword evidence="1" id="KW-1133">Transmembrane helix</keyword>
<reference evidence="3" key="1">
    <citation type="submission" date="2016-06" db="EMBL/GenBank/DDBJ databases">
        <authorList>
            <person name="Varghese N."/>
            <person name="Submissions Spin"/>
        </authorList>
    </citation>
    <scope>NUCLEOTIDE SEQUENCE [LARGE SCALE GENOMIC DNA]</scope>
    <source>
        <strain evidence="3">DSM 44983</strain>
    </source>
</reference>